<dbReference type="EMBL" id="BAABFT010000007">
    <property type="protein sequence ID" value="GAA4326458.1"/>
    <property type="molecule type" value="Genomic_DNA"/>
</dbReference>
<proteinExistence type="predicted"/>
<comment type="caution">
    <text evidence="2">The sequence shown here is derived from an EMBL/GenBank/DDBJ whole genome shotgun (WGS) entry which is preliminary data.</text>
</comment>
<sequence length="76" mass="8841">MYGGQIRRFLFELVRVKKVSPREVHFAHLFSQAADAIRVQLFLIVQLQKQVGYRKAQQPAFDQPTSRLGTNPETRK</sequence>
<reference evidence="3" key="1">
    <citation type="journal article" date="2019" name="Int. J. Syst. Evol. Microbiol.">
        <title>The Global Catalogue of Microorganisms (GCM) 10K type strain sequencing project: providing services to taxonomists for standard genome sequencing and annotation.</title>
        <authorList>
            <consortium name="The Broad Institute Genomics Platform"/>
            <consortium name="The Broad Institute Genome Sequencing Center for Infectious Disease"/>
            <person name="Wu L."/>
            <person name="Ma J."/>
        </authorList>
    </citation>
    <scope>NUCLEOTIDE SEQUENCE [LARGE SCALE GENOMIC DNA]</scope>
    <source>
        <strain evidence="3">JCM 17705</strain>
    </source>
</reference>
<accession>A0ABP8GLU3</accession>
<gene>
    <name evidence="2" type="ORF">GCM10023149_29300</name>
</gene>
<feature type="compositionally biased region" description="Polar residues" evidence="1">
    <location>
        <begin position="63"/>
        <end position="76"/>
    </location>
</feature>
<feature type="region of interest" description="Disordered" evidence="1">
    <location>
        <begin position="54"/>
        <end position="76"/>
    </location>
</feature>
<protein>
    <submittedName>
        <fullName evidence="2">Uncharacterized protein</fullName>
    </submittedName>
</protein>
<evidence type="ECO:0000313" key="3">
    <source>
        <dbReference type="Proteomes" id="UP001500582"/>
    </source>
</evidence>
<evidence type="ECO:0000256" key="1">
    <source>
        <dbReference type="SAM" id="MobiDB-lite"/>
    </source>
</evidence>
<dbReference type="Proteomes" id="UP001500582">
    <property type="component" value="Unassembled WGS sequence"/>
</dbReference>
<organism evidence="2 3">
    <name type="scientific">Mucilaginibacter gynuensis</name>
    <dbReference type="NCBI Taxonomy" id="1302236"/>
    <lineage>
        <taxon>Bacteria</taxon>
        <taxon>Pseudomonadati</taxon>
        <taxon>Bacteroidota</taxon>
        <taxon>Sphingobacteriia</taxon>
        <taxon>Sphingobacteriales</taxon>
        <taxon>Sphingobacteriaceae</taxon>
        <taxon>Mucilaginibacter</taxon>
    </lineage>
</organism>
<name>A0ABP8GLU3_9SPHI</name>
<evidence type="ECO:0000313" key="2">
    <source>
        <dbReference type="EMBL" id="GAA4326458.1"/>
    </source>
</evidence>
<keyword evidence="3" id="KW-1185">Reference proteome</keyword>